<reference evidence="1 2" key="1">
    <citation type="submission" date="2014-04" db="EMBL/GenBank/DDBJ databases">
        <title>Genome evolution of avian class.</title>
        <authorList>
            <person name="Zhang G."/>
            <person name="Li C."/>
        </authorList>
    </citation>
    <scope>NUCLEOTIDE SEQUENCE [LARGE SCALE GENOMIC DNA]</scope>
    <source>
        <strain evidence="1">BGI_N307</strain>
    </source>
</reference>
<feature type="non-terminal residue" evidence="1">
    <location>
        <position position="101"/>
    </location>
</feature>
<dbReference type="AlphaFoldDB" id="A0A093G390"/>
<dbReference type="GO" id="GO:0031012">
    <property type="term" value="C:extracellular matrix"/>
    <property type="evidence" value="ECO:0007669"/>
    <property type="project" value="TreeGrafter"/>
</dbReference>
<feature type="non-terminal residue" evidence="1">
    <location>
        <position position="1"/>
    </location>
</feature>
<dbReference type="EMBL" id="KL214727">
    <property type="protein sequence ID" value="KFV61217.1"/>
    <property type="molecule type" value="Genomic_DNA"/>
</dbReference>
<organism evidence="1 2">
    <name type="scientific">Dryobates pubescens</name>
    <name type="common">Downy woodpecker</name>
    <name type="synonym">Picoides pubescens</name>
    <dbReference type="NCBI Taxonomy" id="118200"/>
    <lineage>
        <taxon>Eukaryota</taxon>
        <taxon>Metazoa</taxon>
        <taxon>Chordata</taxon>
        <taxon>Craniata</taxon>
        <taxon>Vertebrata</taxon>
        <taxon>Euteleostomi</taxon>
        <taxon>Archelosauria</taxon>
        <taxon>Archosauria</taxon>
        <taxon>Dinosauria</taxon>
        <taxon>Saurischia</taxon>
        <taxon>Theropoda</taxon>
        <taxon>Coelurosauria</taxon>
        <taxon>Aves</taxon>
        <taxon>Neognathae</taxon>
        <taxon>Neoaves</taxon>
        <taxon>Telluraves</taxon>
        <taxon>Coraciimorphae</taxon>
        <taxon>Piciformes</taxon>
        <taxon>Picidae</taxon>
        <taxon>Dryobates</taxon>
    </lineage>
</organism>
<dbReference type="PANTHER" id="PTHR33395:SF22">
    <property type="entry name" value="REVERSE TRANSCRIPTASE DOMAIN-CONTAINING PROTEIN"/>
    <property type="match status" value="1"/>
</dbReference>
<dbReference type="GO" id="GO:0061343">
    <property type="term" value="P:cell adhesion involved in heart morphogenesis"/>
    <property type="evidence" value="ECO:0007669"/>
    <property type="project" value="TreeGrafter"/>
</dbReference>
<accession>A0A093G390</accession>
<keyword evidence="2" id="KW-1185">Reference proteome</keyword>
<protein>
    <recommendedName>
        <fullName evidence="3">RNA-directed DNA polymerase from mobile element jockey</fullName>
    </recommendedName>
</protein>
<evidence type="ECO:0000313" key="2">
    <source>
        <dbReference type="Proteomes" id="UP000053875"/>
    </source>
</evidence>
<dbReference type="PANTHER" id="PTHR33395">
    <property type="entry name" value="TRANSCRIPTASE, PUTATIVE-RELATED-RELATED"/>
    <property type="match status" value="1"/>
</dbReference>
<proteinExistence type="predicted"/>
<dbReference type="Proteomes" id="UP000053875">
    <property type="component" value="Unassembled WGS sequence"/>
</dbReference>
<name>A0A093G390_DRYPU</name>
<dbReference type="STRING" id="118200.A0A093G390"/>
<sequence>PTVSVDQVWDHLGNLKLCKSMGPDEIHLWVLKELAAEVARPLAIAFEKSQQFGEVPADWKRGNIITIFKKGSKENLGNYRTVSLTFVPGKIMEQIFLITVL</sequence>
<gene>
    <name evidence="1" type="ORF">N307_12865</name>
</gene>
<evidence type="ECO:0008006" key="3">
    <source>
        <dbReference type="Google" id="ProtNLM"/>
    </source>
</evidence>
<evidence type="ECO:0000313" key="1">
    <source>
        <dbReference type="EMBL" id="KFV61217.1"/>
    </source>
</evidence>
<dbReference type="GO" id="GO:0007508">
    <property type="term" value="P:larval heart development"/>
    <property type="evidence" value="ECO:0007669"/>
    <property type="project" value="TreeGrafter"/>
</dbReference>